<proteinExistence type="predicted"/>
<protein>
    <submittedName>
        <fullName evidence="2">Cobalamin biosynthesis protein CobQ</fullName>
    </submittedName>
</protein>
<keyword evidence="1" id="KW-0812">Transmembrane</keyword>
<keyword evidence="1" id="KW-0472">Membrane</keyword>
<name>A0A1P8MVA2_9RHOB</name>
<dbReference type="KEGG" id="tom:BWR18_09930"/>
<feature type="transmembrane region" description="Helical" evidence="1">
    <location>
        <begin position="92"/>
        <end position="110"/>
    </location>
</feature>
<dbReference type="EMBL" id="CP019312">
    <property type="protein sequence ID" value="APX11958.1"/>
    <property type="molecule type" value="Genomic_DNA"/>
</dbReference>
<evidence type="ECO:0000313" key="3">
    <source>
        <dbReference type="Proteomes" id="UP000186336"/>
    </source>
</evidence>
<sequence>MNTPAHLLIGAAAFGKSADQRILVAAFAGGLMPDLSLYLMAGVSLYILGIPPSVVFNDLYFSGAWQTVFAIDNSFFVWGVLCAIAVWRKSGWAIALTGAALVHLALDFPLHHDDGRPHFWPFSYWVFESPVSYWDRSHGAALVAPIEASIATVAAVVLWRRALPVWGSGLVVLLLLAEFWVVRQWLFFFVDSPG</sequence>
<feature type="transmembrane region" description="Helical" evidence="1">
    <location>
        <begin position="139"/>
        <end position="159"/>
    </location>
</feature>
<evidence type="ECO:0000313" key="2">
    <source>
        <dbReference type="EMBL" id="APX11958.1"/>
    </source>
</evidence>
<dbReference type="OrthoDB" id="7631418at2"/>
<evidence type="ECO:0000256" key="1">
    <source>
        <dbReference type="SAM" id="Phobius"/>
    </source>
</evidence>
<feature type="transmembrane region" description="Helical" evidence="1">
    <location>
        <begin position="22"/>
        <end position="48"/>
    </location>
</feature>
<keyword evidence="3" id="KW-1185">Reference proteome</keyword>
<accession>A0A1P8MVA2</accession>
<keyword evidence="1" id="KW-1133">Transmembrane helix</keyword>
<reference evidence="2 3" key="1">
    <citation type="submission" date="2017-01" db="EMBL/GenBank/DDBJ databases">
        <title>Complete genome of Tateyamaria omphalii DOK1-4 isolated from seawater in Dokdo.</title>
        <authorList>
            <person name="Kim J.H."/>
            <person name="Chi W.-J."/>
        </authorList>
    </citation>
    <scope>NUCLEOTIDE SEQUENCE [LARGE SCALE GENOMIC DNA]</scope>
    <source>
        <strain evidence="2 3">DOK1-4</strain>
    </source>
</reference>
<organism evidence="2 3">
    <name type="scientific">Tateyamaria omphalii</name>
    <dbReference type="NCBI Taxonomy" id="299262"/>
    <lineage>
        <taxon>Bacteria</taxon>
        <taxon>Pseudomonadati</taxon>
        <taxon>Pseudomonadota</taxon>
        <taxon>Alphaproteobacteria</taxon>
        <taxon>Rhodobacterales</taxon>
        <taxon>Roseobacteraceae</taxon>
        <taxon>Tateyamaria</taxon>
    </lineage>
</organism>
<dbReference type="Proteomes" id="UP000186336">
    <property type="component" value="Chromosome"/>
</dbReference>
<dbReference type="RefSeq" id="WP_076627879.1">
    <property type="nucleotide sequence ID" value="NZ_CP019312.1"/>
</dbReference>
<feature type="transmembrane region" description="Helical" evidence="1">
    <location>
        <begin position="171"/>
        <end position="190"/>
    </location>
</feature>
<feature type="transmembrane region" description="Helical" evidence="1">
    <location>
        <begin position="68"/>
        <end position="87"/>
    </location>
</feature>
<dbReference type="AlphaFoldDB" id="A0A1P8MVA2"/>
<dbReference type="STRING" id="299262.BWR18_09930"/>
<gene>
    <name evidence="2" type="ORF">BWR18_09930</name>
</gene>